<dbReference type="Proteomes" id="UP000275408">
    <property type="component" value="Unassembled WGS sequence"/>
</dbReference>
<evidence type="ECO:0000313" key="2">
    <source>
        <dbReference type="Proteomes" id="UP000275408"/>
    </source>
</evidence>
<reference evidence="1 2" key="1">
    <citation type="journal article" date="2018" name="Sci. Rep.">
        <title>Comparative analysis of the Pocillopora damicornis genome highlights role of immune system in coral evolution.</title>
        <authorList>
            <person name="Cunning R."/>
            <person name="Bay R.A."/>
            <person name="Gillette P."/>
            <person name="Baker A.C."/>
            <person name="Traylor-Knowles N."/>
        </authorList>
    </citation>
    <scope>NUCLEOTIDE SEQUENCE [LARGE SCALE GENOMIC DNA]</scope>
    <source>
        <strain evidence="1">RSMAS</strain>
        <tissue evidence="1">Whole animal</tissue>
    </source>
</reference>
<dbReference type="EMBL" id="RCHS01001837">
    <property type="protein sequence ID" value="RMX51068.1"/>
    <property type="molecule type" value="Genomic_DNA"/>
</dbReference>
<evidence type="ECO:0000313" key="1">
    <source>
        <dbReference type="EMBL" id="RMX51068.1"/>
    </source>
</evidence>
<proteinExistence type="predicted"/>
<accession>A0A3M6UCA5</accession>
<feature type="non-terminal residue" evidence="1">
    <location>
        <position position="91"/>
    </location>
</feature>
<comment type="caution">
    <text evidence="1">The sequence shown here is derived from an EMBL/GenBank/DDBJ whole genome shotgun (WGS) entry which is preliminary data.</text>
</comment>
<organism evidence="1 2">
    <name type="scientific">Pocillopora damicornis</name>
    <name type="common">Cauliflower coral</name>
    <name type="synonym">Millepora damicornis</name>
    <dbReference type="NCBI Taxonomy" id="46731"/>
    <lineage>
        <taxon>Eukaryota</taxon>
        <taxon>Metazoa</taxon>
        <taxon>Cnidaria</taxon>
        <taxon>Anthozoa</taxon>
        <taxon>Hexacorallia</taxon>
        <taxon>Scleractinia</taxon>
        <taxon>Astrocoeniina</taxon>
        <taxon>Pocilloporidae</taxon>
        <taxon>Pocillopora</taxon>
    </lineage>
</organism>
<name>A0A3M6UCA5_POCDA</name>
<keyword evidence="2" id="KW-1185">Reference proteome</keyword>
<sequence>MSPFRVPNVGMKTFAISHAPVGDPHCCLSLLFQQIFGRGDLWRCSSSFFQVVQVAHLEEWPAQGIFQCPRGYFIFQSNFSLVYREHLSVQE</sequence>
<protein>
    <submittedName>
        <fullName evidence="1">Uncharacterized protein</fullName>
    </submittedName>
</protein>
<gene>
    <name evidence="1" type="ORF">pdam_00024705</name>
</gene>
<dbReference type="AlphaFoldDB" id="A0A3M6UCA5"/>